<keyword evidence="2" id="KW-1185">Reference proteome</keyword>
<proteinExistence type="predicted"/>
<dbReference type="EMBL" id="BSXT01000085">
    <property type="protein sequence ID" value="GMF17060.1"/>
    <property type="molecule type" value="Genomic_DNA"/>
</dbReference>
<protein>
    <submittedName>
        <fullName evidence="1">Unnamed protein product</fullName>
    </submittedName>
</protein>
<dbReference type="Proteomes" id="UP001165121">
    <property type="component" value="Unassembled WGS sequence"/>
</dbReference>
<accession>A0A9W6TNW8</accession>
<evidence type="ECO:0000313" key="2">
    <source>
        <dbReference type="Proteomes" id="UP001165121"/>
    </source>
</evidence>
<reference evidence="1" key="1">
    <citation type="submission" date="2023-04" db="EMBL/GenBank/DDBJ databases">
        <title>Phytophthora fragariaefolia NBRC 109709.</title>
        <authorList>
            <person name="Ichikawa N."/>
            <person name="Sato H."/>
            <person name="Tonouchi N."/>
        </authorList>
    </citation>
    <scope>NUCLEOTIDE SEQUENCE</scope>
    <source>
        <strain evidence="1">NBRC 109709</strain>
    </source>
</reference>
<evidence type="ECO:0000313" key="1">
    <source>
        <dbReference type="EMBL" id="GMF17060.1"/>
    </source>
</evidence>
<name>A0A9W6TNW8_9STRA</name>
<organism evidence="1 2">
    <name type="scientific">Phytophthora fragariaefolia</name>
    <dbReference type="NCBI Taxonomy" id="1490495"/>
    <lineage>
        <taxon>Eukaryota</taxon>
        <taxon>Sar</taxon>
        <taxon>Stramenopiles</taxon>
        <taxon>Oomycota</taxon>
        <taxon>Peronosporomycetes</taxon>
        <taxon>Peronosporales</taxon>
        <taxon>Peronosporaceae</taxon>
        <taxon>Phytophthora</taxon>
    </lineage>
</organism>
<comment type="caution">
    <text evidence="1">The sequence shown here is derived from an EMBL/GenBank/DDBJ whole genome shotgun (WGS) entry which is preliminary data.</text>
</comment>
<dbReference type="AlphaFoldDB" id="A0A9W6TNW8"/>
<gene>
    <name evidence="1" type="ORF">Pfra01_000105600</name>
</gene>
<sequence>MKLSERPSKRHKVNVIDLMREDIEAERQEKRKMWMEKKEEREAERKLRLQLAQMEQDRLDKMIKLAKLRKHGSKHRHGRSRRVSSIQRVIAILSAKKNQGATAPEVVSTTLQVIMTTTPKVIPTTTSLILTKVGPHGRRRHAKILADLIPSAPAVVAVC</sequence>